<evidence type="ECO:0000313" key="9">
    <source>
        <dbReference type="EMBL" id="VAW18504.1"/>
    </source>
</evidence>
<evidence type="ECO:0000259" key="8">
    <source>
        <dbReference type="Pfam" id="PF07715"/>
    </source>
</evidence>
<evidence type="ECO:0000256" key="2">
    <source>
        <dbReference type="ARBA" id="ARBA00022448"/>
    </source>
</evidence>
<protein>
    <submittedName>
        <fullName evidence="9">Outer membrane TonB-dependent transporter, utilization system for glycans and polysaccharides (PUL), SusC family</fullName>
    </submittedName>
</protein>
<evidence type="ECO:0000256" key="3">
    <source>
        <dbReference type="ARBA" id="ARBA00022692"/>
    </source>
</evidence>
<keyword evidence="2" id="KW-0813">Transport</keyword>
<sequence length="1180" mass="132521">MKKNVVYDLGGMNICLLVKILLKMKLTFLLILLSVVQLLAFNGYSQSTRLTVNLENVRVEKVLLEIEEQSNLFFIYNREAVDVNRKVNVSYSNMGITEILEDLFKDTDVTFEILESHIVLKSKSGQNDRKKITGVVTDVYNKPLPGVSVIVKGTTIGITTNVDGKYSLDNVPGNSTLVFSFVGMKPQEISVAGKTIINVVLEEKTIGIEEVVAVGYGVQKKVNLTGAVDVIDNKQIENRQSPTVSQLLQGQSPGLTFSIGSYGFQPGAQMEINIRGIGSLNGGSPYVLIDGIPGDMDRLNPDDIKSISVLKDAAASAIYGARAPYGVILITTKSGAENEKINVTYSGSVSVATPQNLPEMLNSATHARVINEAGANRGGRPFKDEIIDRMYAYINGDIDYLRQFTVPDAIYFETMPRSNGTWGFNQYGNANYDWFDEYYGSAINQKHNISLKGGTQATSYYFSAGYLSQESVLNYGEDTFERMNVMGKINTAISDWWDFNYQVRFMKSNRVIPNMDNQGSYDLIFHQIARTMPMNAKYDGYGNIMIQSKIPWVNDAGTDNIETTENWHTFATEIRPLKGWKINADFAYKSVDYFRSDQELTVYDHLVDQSLIISGNTNPSSIQQFHQSNNYWTTNIYTSYELSINDLHNFTILGGTQYEVNNGRSLNAIKNNLIVPDVLSLQTATGEASVTEGLTHWATQGYFGRLSYNYNEKYLAEANIRRDGTSRFRDGKRWGIFPSVSIGWNINKERFWSSIEKYINALKIRGSWGALGNQNVASYQDLELIPLHSSPLNWIFNFGQTRPVGYTGTPALVSPDLSWETVTTKNLGVNMAFLDSRLQADFDLFERNTTNMIGPALAQPGVLGASLPRENNATLRTRGWEFALKWKQTISNDFSYFVDINLYDSKSVVTKYLNPTGILSNWYAGKEQGEIWGYTAHDLYRTQEEVDKYVEAVDLSYLWGGIWRPGDLKYEDITGDGVVDNGSNTLGDHGDLSIIGNSTPHYQFGVSAGLTFKNFDFSMIWKGIAKRDIFFSGNDNIFWGFRNWNQSSLFPNHLDYFRDQPGDKYTGLYEGDENINIDAYWPRPYIHNGENNKNRIPSTRYLQNAAYARLQNVQLGYNLPRNILSKLHLQKLRIYASGENLLTISKLPKGIDPVAVSSRWGAGKTYGADRIVSLGLIITY</sequence>
<gene>
    <name evidence="9" type="ORF">MNBD_BACTEROID01-2243</name>
</gene>
<dbReference type="InterPro" id="IPR039426">
    <property type="entry name" value="TonB-dep_rcpt-like"/>
</dbReference>
<organism evidence="9">
    <name type="scientific">hydrothermal vent metagenome</name>
    <dbReference type="NCBI Taxonomy" id="652676"/>
    <lineage>
        <taxon>unclassified sequences</taxon>
        <taxon>metagenomes</taxon>
        <taxon>ecological metagenomes</taxon>
    </lineage>
</organism>
<name>A0A3B0UDC2_9ZZZZ</name>
<keyword evidence="4" id="KW-0798">TonB box</keyword>
<dbReference type="NCBIfam" id="TIGR04056">
    <property type="entry name" value="OMP_RagA_SusC"/>
    <property type="match status" value="1"/>
</dbReference>
<dbReference type="InterPro" id="IPR008969">
    <property type="entry name" value="CarboxyPept-like_regulatory"/>
</dbReference>
<evidence type="ECO:0000256" key="4">
    <source>
        <dbReference type="ARBA" id="ARBA00023077"/>
    </source>
</evidence>
<dbReference type="InterPro" id="IPR037066">
    <property type="entry name" value="Plug_dom_sf"/>
</dbReference>
<feature type="domain" description="TonB-dependent receptor plug" evidence="8">
    <location>
        <begin position="221"/>
        <end position="327"/>
    </location>
</feature>
<dbReference type="InterPro" id="IPR000531">
    <property type="entry name" value="Beta-barrel_TonB"/>
</dbReference>
<accession>A0A3B0UDC2</accession>
<evidence type="ECO:0000256" key="1">
    <source>
        <dbReference type="ARBA" id="ARBA00004571"/>
    </source>
</evidence>
<dbReference type="InterPro" id="IPR012910">
    <property type="entry name" value="Plug_dom"/>
</dbReference>
<keyword evidence="6" id="KW-0998">Cell outer membrane</keyword>
<evidence type="ECO:0000256" key="6">
    <source>
        <dbReference type="ARBA" id="ARBA00023237"/>
    </source>
</evidence>
<evidence type="ECO:0000259" key="7">
    <source>
        <dbReference type="Pfam" id="PF00593"/>
    </source>
</evidence>
<dbReference type="PROSITE" id="PS52016">
    <property type="entry name" value="TONB_DEPENDENT_REC_3"/>
    <property type="match status" value="1"/>
</dbReference>
<keyword evidence="5" id="KW-0472">Membrane</keyword>
<comment type="subcellular location">
    <subcellularLocation>
        <location evidence="1">Cell outer membrane</location>
        <topology evidence="1">Multi-pass membrane protein</topology>
    </subcellularLocation>
</comment>
<dbReference type="Pfam" id="PF00593">
    <property type="entry name" value="TonB_dep_Rec_b-barrel"/>
    <property type="match status" value="1"/>
</dbReference>
<dbReference type="Pfam" id="PF07715">
    <property type="entry name" value="Plug"/>
    <property type="match status" value="1"/>
</dbReference>
<dbReference type="AlphaFoldDB" id="A0A3B0UDC2"/>
<dbReference type="InterPro" id="IPR023997">
    <property type="entry name" value="TonB-dep_OMP_SusC/RagA_CS"/>
</dbReference>
<dbReference type="InterPro" id="IPR036942">
    <property type="entry name" value="Beta-barrel_TonB_sf"/>
</dbReference>
<dbReference type="Pfam" id="PF13715">
    <property type="entry name" value="CarbopepD_reg_2"/>
    <property type="match status" value="1"/>
</dbReference>
<reference evidence="9" key="1">
    <citation type="submission" date="2018-06" db="EMBL/GenBank/DDBJ databases">
        <authorList>
            <person name="Zhirakovskaya E."/>
        </authorList>
    </citation>
    <scope>NUCLEOTIDE SEQUENCE</scope>
</reference>
<evidence type="ECO:0000256" key="5">
    <source>
        <dbReference type="ARBA" id="ARBA00023136"/>
    </source>
</evidence>
<dbReference type="InterPro" id="IPR023996">
    <property type="entry name" value="TonB-dep_OMP_SusC/RagA"/>
</dbReference>
<keyword evidence="3" id="KW-0812">Transmembrane</keyword>
<dbReference type="EMBL" id="UOEP01000088">
    <property type="protein sequence ID" value="VAW18504.1"/>
    <property type="molecule type" value="Genomic_DNA"/>
</dbReference>
<dbReference type="Gene3D" id="2.170.130.10">
    <property type="entry name" value="TonB-dependent receptor, plug domain"/>
    <property type="match status" value="1"/>
</dbReference>
<dbReference type="SUPFAM" id="SSF56935">
    <property type="entry name" value="Porins"/>
    <property type="match status" value="1"/>
</dbReference>
<dbReference type="Gene3D" id="2.40.170.20">
    <property type="entry name" value="TonB-dependent receptor, beta-barrel domain"/>
    <property type="match status" value="1"/>
</dbReference>
<dbReference type="GO" id="GO:0009279">
    <property type="term" value="C:cell outer membrane"/>
    <property type="evidence" value="ECO:0007669"/>
    <property type="project" value="UniProtKB-SubCell"/>
</dbReference>
<feature type="domain" description="TonB-dependent receptor-like beta-barrel" evidence="7">
    <location>
        <begin position="514"/>
        <end position="1141"/>
    </location>
</feature>
<proteinExistence type="predicted"/>
<dbReference type="SUPFAM" id="SSF49464">
    <property type="entry name" value="Carboxypeptidase regulatory domain-like"/>
    <property type="match status" value="1"/>
</dbReference>
<dbReference type="Gene3D" id="2.60.40.1120">
    <property type="entry name" value="Carboxypeptidase-like, regulatory domain"/>
    <property type="match status" value="1"/>
</dbReference>
<dbReference type="NCBIfam" id="TIGR04057">
    <property type="entry name" value="SusC_RagA_signa"/>
    <property type="match status" value="1"/>
</dbReference>